<dbReference type="InterPro" id="IPR029058">
    <property type="entry name" value="AB_hydrolase_fold"/>
</dbReference>
<dbReference type="Gene3D" id="3.40.50.1820">
    <property type="entry name" value="alpha/beta hydrolase"/>
    <property type="match status" value="1"/>
</dbReference>
<dbReference type="EMBL" id="CAJVSB020000448">
    <property type="protein sequence ID" value="CAH2051003.1"/>
    <property type="molecule type" value="Genomic_DNA"/>
</dbReference>
<dbReference type="AlphaFoldDB" id="A0AAU9RUM0"/>
<proteinExistence type="predicted"/>
<evidence type="ECO:0000313" key="1">
    <source>
        <dbReference type="EMBL" id="CAH2051003.1"/>
    </source>
</evidence>
<accession>A0AAU9RUM0</accession>
<sequence length="151" mass="16974">MAPINLCAHRLQTRDYPFFRTLARLGVVNADPSKPPICTADELHYVTVHNSDWRLALWRYKPPRASEESPPGAFVWSGTNAIGFDLSPGSSFARYMSSQGFDTWILEVRGAGLSTKGMRIMEGRKPTHAISEQIDSTIDHYKNGAYFILQK</sequence>
<gene>
    <name evidence="1" type="ORF">TAV2_LOCUS8678</name>
</gene>
<evidence type="ECO:0000313" key="2">
    <source>
        <dbReference type="Proteomes" id="UP000836841"/>
    </source>
</evidence>
<dbReference type="SUPFAM" id="SSF53474">
    <property type="entry name" value="alpha/beta-Hydrolases"/>
    <property type="match status" value="1"/>
</dbReference>
<protein>
    <submittedName>
        <fullName evidence="1">Uncharacterized protein</fullName>
    </submittedName>
</protein>
<name>A0AAU9RUM0_THLAR</name>
<dbReference type="Proteomes" id="UP000836841">
    <property type="component" value="Unassembled WGS sequence"/>
</dbReference>
<comment type="caution">
    <text evidence="1">The sequence shown here is derived from an EMBL/GenBank/DDBJ whole genome shotgun (WGS) entry which is preliminary data.</text>
</comment>
<reference evidence="1 2" key="1">
    <citation type="submission" date="2022-03" db="EMBL/GenBank/DDBJ databases">
        <authorList>
            <person name="Nunn A."/>
            <person name="Chopra R."/>
            <person name="Nunn A."/>
            <person name="Contreras Garrido A."/>
        </authorList>
    </citation>
    <scope>NUCLEOTIDE SEQUENCE [LARGE SCALE GENOMIC DNA]</scope>
</reference>
<keyword evidence="2" id="KW-1185">Reference proteome</keyword>
<organism evidence="1 2">
    <name type="scientific">Thlaspi arvense</name>
    <name type="common">Field penny-cress</name>
    <dbReference type="NCBI Taxonomy" id="13288"/>
    <lineage>
        <taxon>Eukaryota</taxon>
        <taxon>Viridiplantae</taxon>
        <taxon>Streptophyta</taxon>
        <taxon>Embryophyta</taxon>
        <taxon>Tracheophyta</taxon>
        <taxon>Spermatophyta</taxon>
        <taxon>Magnoliopsida</taxon>
        <taxon>eudicotyledons</taxon>
        <taxon>Gunneridae</taxon>
        <taxon>Pentapetalae</taxon>
        <taxon>rosids</taxon>
        <taxon>malvids</taxon>
        <taxon>Brassicales</taxon>
        <taxon>Brassicaceae</taxon>
        <taxon>Thlaspideae</taxon>
        <taxon>Thlaspi</taxon>
    </lineage>
</organism>